<feature type="domain" description="2Fe-2S ferredoxin-type" evidence="7">
    <location>
        <begin position="2"/>
        <end position="106"/>
    </location>
</feature>
<keyword evidence="4" id="KW-0408">Iron</keyword>
<dbReference type="SUPFAM" id="SSF54292">
    <property type="entry name" value="2Fe-2S ferredoxin-like"/>
    <property type="match status" value="1"/>
</dbReference>
<name>A0A437K049_9BURK</name>
<proteinExistence type="inferred from homology"/>
<dbReference type="PANTHER" id="PTHR23426">
    <property type="entry name" value="FERREDOXIN/ADRENODOXIN"/>
    <property type="match status" value="1"/>
</dbReference>
<evidence type="ECO:0000256" key="4">
    <source>
        <dbReference type="ARBA" id="ARBA00023004"/>
    </source>
</evidence>
<comment type="caution">
    <text evidence="8">The sequence shown here is derived from an EMBL/GenBank/DDBJ whole genome shotgun (WGS) entry which is preliminary data.</text>
</comment>
<keyword evidence="2" id="KW-0001">2Fe-2S</keyword>
<organism evidence="8 9">
    <name type="scientific">Rubrivivax albus</name>
    <dbReference type="NCBI Taxonomy" id="2499835"/>
    <lineage>
        <taxon>Bacteria</taxon>
        <taxon>Pseudomonadati</taxon>
        <taxon>Pseudomonadota</taxon>
        <taxon>Betaproteobacteria</taxon>
        <taxon>Burkholderiales</taxon>
        <taxon>Sphaerotilaceae</taxon>
        <taxon>Rubrivivax</taxon>
    </lineage>
</organism>
<dbReference type="AlphaFoldDB" id="A0A437K049"/>
<comment type="similarity">
    <text evidence="1">Belongs to the adrenodoxin/putidaredoxin family.</text>
</comment>
<dbReference type="InterPro" id="IPR001041">
    <property type="entry name" value="2Fe-2S_ferredoxin-type"/>
</dbReference>
<evidence type="ECO:0000259" key="7">
    <source>
        <dbReference type="PROSITE" id="PS51085"/>
    </source>
</evidence>
<evidence type="ECO:0000256" key="6">
    <source>
        <dbReference type="ARBA" id="ARBA00034078"/>
    </source>
</evidence>
<dbReference type="GO" id="GO:0046872">
    <property type="term" value="F:metal ion binding"/>
    <property type="evidence" value="ECO:0007669"/>
    <property type="project" value="UniProtKB-KW"/>
</dbReference>
<dbReference type="GO" id="GO:0009055">
    <property type="term" value="F:electron transfer activity"/>
    <property type="evidence" value="ECO:0007669"/>
    <property type="project" value="TreeGrafter"/>
</dbReference>
<protein>
    <submittedName>
        <fullName evidence="8">2Fe-2S iron-sulfur cluster binding domain-containing protein</fullName>
    </submittedName>
</protein>
<evidence type="ECO:0000313" key="8">
    <source>
        <dbReference type="EMBL" id="RVT53777.1"/>
    </source>
</evidence>
<dbReference type="Gene3D" id="3.10.20.30">
    <property type="match status" value="1"/>
</dbReference>
<dbReference type="GO" id="GO:0140647">
    <property type="term" value="P:P450-containing electron transport chain"/>
    <property type="evidence" value="ECO:0007669"/>
    <property type="project" value="InterPro"/>
</dbReference>
<dbReference type="GO" id="GO:0051537">
    <property type="term" value="F:2 iron, 2 sulfur cluster binding"/>
    <property type="evidence" value="ECO:0007669"/>
    <property type="project" value="UniProtKB-KW"/>
</dbReference>
<dbReference type="Pfam" id="PF00111">
    <property type="entry name" value="Fer2"/>
    <property type="match status" value="1"/>
</dbReference>
<dbReference type="GO" id="GO:0005829">
    <property type="term" value="C:cytosol"/>
    <property type="evidence" value="ECO:0007669"/>
    <property type="project" value="TreeGrafter"/>
</dbReference>
<comment type="cofactor">
    <cofactor evidence="6">
        <name>[2Fe-2S] cluster</name>
        <dbReference type="ChEBI" id="CHEBI:190135"/>
    </cofactor>
</comment>
<evidence type="ECO:0000256" key="1">
    <source>
        <dbReference type="ARBA" id="ARBA00010914"/>
    </source>
</evidence>
<keyword evidence="3" id="KW-0479">Metal-binding</keyword>
<dbReference type="CDD" id="cd00207">
    <property type="entry name" value="fer2"/>
    <property type="match status" value="1"/>
</dbReference>
<evidence type="ECO:0000256" key="5">
    <source>
        <dbReference type="ARBA" id="ARBA00023014"/>
    </source>
</evidence>
<evidence type="ECO:0000256" key="2">
    <source>
        <dbReference type="ARBA" id="ARBA00022714"/>
    </source>
</evidence>
<dbReference type="OrthoDB" id="9799640at2"/>
<dbReference type="PANTHER" id="PTHR23426:SF65">
    <property type="entry name" value="FERREDOXIN-2, MITOCHONDRIAL"/>
    <property type="match status" value="1"/>
</dbReference>
<sequence length="107" mass="11097">MPDITFIEADGEIHAFEAPEGVSLMAAATGAGVPGIVGECGGQLRCATCHVVVDPAWVERLPPPSSDEQAMLALTAAPCEQGSRLSCQVMLTGDMQGLVLRVPASQY</sequence>
<dbReference type="PROSITE" id="PS51085">
    <property type="entry name" value="2FE2S_FER_2"/>
    <property type="match status" value="1"/>
</dbReference>
<dbReference type="InterPro" id="IPR001055">
    <property type="entry name" value="Adrenodoxin-like"/>
</dbReference>
<evidence type="ECO:0000313" key="9">
    <source>
        <dbReference type="Proteomes" id="UP000288178"/>
    </source>
</evidence>
<gene>
    <name evidence="8" type="ORF">ENE75_02490</name>
</gene>
<dbReference type="RefSeq" id="WP_128195280.1">
    <property type="nucleotide sequence ID" value="NZ_SACT01000001.1"/>
</dbReference>
<dbReference type="Proteomes" id="UP000288178">
    <property type="component" value="Unassembled WGS sequence"/>
</dbReference>
<evidence type="ECO:0000256" key="3">
    <source>
        <dbReference type="ARBA" id="ARBA00022723"/>
    </source>
</evidence>
<dbReference type="EMBL" id="SACT01000001">
    <property type="protein sequence ID" value="RVT53777.1"/>
    <property type="molecule type" value="Genomic_DNA"/>
</dbReference>
<dbReference type="PRINTS" id="PR00355">
    <property type="entry name" value="ADRENODOXIN"/>
</dbReference>
<dbReference type="InterPro" id="IPR036010">
    <property type="entry name" value="2Fe-2S_ferredoxin-like_sf"/>
</dbReference>
<reference evidence="8 9" key="1">
    <citation type="submission" date="2019-01" db="EMBL/GenBank/DDBJ databases">
        <authorList>
            <person name="Chen W.-M."/>
        </authorList>
    </citation>
    <scope>NUCLEOTIDE SEQUENCE [LARGE SCALE GENOMIC DNA]</scope>
    <source>
        <strain evidence="8 9">ICH-3</strain>
    </source>
</reference>
<keyword evidence="5" id="KW-0411">Iron-sulfur</keyword>
<accession>A0A437K049</accession>
<keyword evidence="9" id="KW-1185">Reference proteome</keyword>
<dbReference type="InterPro" id="IPR012675">
    <property type="entry name" value="Beta-grasp_dom_sf"/>
</dbReference>